<evidence type="ECO:0000313" key="1">
    <source>
        <dbReference type="EMBL" id="OAY26592.1"/>
    </source>
</evidence>
<proteinExistence type="predicted"/>
<protein>
    <recommendedName>
        <fullName evidence="3">Protein PHLOEM PROTEIN 2-LIKE A9-like</fullName>
    </recommendedName>
</protein>
<accession>A0A2C9UA44</accession>
<sequence>MSIRPHHEAVPAELEMQKDPVMSWVLKPRALNIVWGNDPRYWKMPVGKEDPAELLQVCWLEVTGSINDPQMVKGKTYEISFEVEMKEDAFGWNGSSVFMLAKAGKRGTYKGQKITLSDNKDGNRKRITIDKRFEVQNDNHDNTLYFGLYEVWSGRWKGGLLIYQAKVSQTSSNHN</sequence>
<organism evidence="1 2">
    <name type="scientific">Manihot esculenta</name>
    <name type="common">Cassava</name>
    <name type="synonym">Jatropha manihot</name>
    <dbReference type="NCBI Taxonomy" id="3983"/>
    <lineage>
        <taxon>Eukaryota</taxon>
        <taxon>Viridiplantae</taxon>
        <taxon>Streptophyta</taxon>
        <taxon>Embryophyta</taxon>
        <taxon>Tracheophyta</taxon>
        <taxon>Spermatophyta</taxon>
        <taxon>Magnoliopsida</taxon>
        <taxon>eudicotyledons</taxon>
        <taxon>Gunneridae</taxon>
        <taxon>Pentapetalae</taxon>
        <taxon>rosids</taxon>
        <taxon>fabids</taxon>
        <taxon>Malpighiales</taxon>
        <taxon>Euphorbiaceae</taxon>
        <taxon>Crotonoideae</taxon>
        <taxon>Manihoteae</taxon>
        <taxon>Manihot</taxon>
    </lineage>
</organism>
<dbReference type="Pfam" id="PF14299">
    <property type="entry name" value="PP2"/>
    <property type="match status" value="1"/>
</dbReference>
<keyword evidence="2" id="KW-1185">Reference proteome</keyword>
<dbReference type="InterPro" id="IPR025886">
    <property type="entry name" value="PP2-like"/>
</dbReference>
<dbReference type="OMA" id="AFGWNGC"/>
<dbReference type="Gramene" id="Manes.16G059600.1.v8.1">
    <property type="protein sequence ID" value="Manes.16G059600.1.v8.1.CDS"/>
    <property type="gene ID" value="Manes.16G059600.v8.1"/>
</dbReference>
<gene>
    <name evidence="1" type="ORF">MANES_16G059600v8</name>
</gene>
<dbReference type="AlphaFoldDB" id="A0A2C9UA44"/>
<name>A0A2C9UA44_MANES</name>
<dbReference type="Proteomes" id="UP000091857">
    <property type="component" value="Chromosome 16"/>
</dbReference>
<dbReference type="STRING" id="3983.A0A2C9UA44"/>
<reference evidence="2" key="1">
    <citation type="journal article" date="2016" name="Nat. Biotechnol.">
        <title>Sequencing wild and cultivated cassava and related species reveals extensive interspecific hybridization and genetic diversity.</title>
        <authorList>
            <person name="Bredeson J.V."/>
            <person name="Lyons J.B."/>
            <person name="Prochnik S.E."/>
            <person name="Wu G.A."/>
            <person name="Ha C.M."/>
            <person name="Edsinger-Gonzales E."/>
            <person name="Grimwood J."/>
            <person name="Schmutz J."/>
            <person name="Rabbi I.Y."/>
            <person name="Egesi C."/>
            <person name="Nauluvula P."/>
            <person name="Lebot V."/>
            <person name="Ndunguru J."/>
            <person name="Mkamilo G."/>
            <person name="Bart R.S."/>
            <person name="Setter T.L."/>
            <person name="Gleadow R.M."/>
            <person name="Kulakow P."/>
            <person name="Ferguson M.E."/>
            <person name="Rounsley S."/>
            <person name="Rokhsar D.S."/>
        </authorList>
    </citation>
    <scope>NUCLEOTIDE SEQUENCE [LARGE SCALE GENOMIC DNA]</scope>
    <source>
        <strain evidence="2">cv. AM560-2</strain>
    </source>
</reference>
<dbReference type="EMBL" id="CM004402">
    <property type="protein sequence ID" value="OAY26592.1"/>
    <property type="molecule type" value="Genomic_DNA"/>
</dbReference>
<dbReference type="InterPro" id="IPR052147">
    <property type="entry name" value="PP2-like/Lectin"/>
</dbReference>
<comment type="caution">
    <text evidence="1">The sequence shown here is derived from an EMBL/GenBank/DDBJ whole genome shotgun (WGS) entry which is preliminary data.</text>
</comment>
<dbReference type="OrthoDB" id="2107747at2759"/>
<dbReference type="PANTHER" id="PTHR48478">
    <property type="entry name" value="LECTIN-LIKE"/>
    <property type="match status" value="1"/>
</dbReference>
<dbReference type="GO" id="GO:0030246">
    <property type="term" value="F:carbohydrate binding"/>
    <property type="evidence" value="ECO:0007669"/>
    <property type="project" value="InterPro"/>
</dbReference>
<evidence type="ECO:0008006" key="3">
    <source>
        <dbReference type="Google" id="ProtNLM"/>
    </source>
</evidence>
<evidence type="ECO:0000313" key="2">
    <source>
        <dbReference type="Proteomes" id="UP000091857"/>
    </source>
</evidence>
<dbReference type="PANTHER" id="PTHR48478:SF1">
    <property type="entry name" value="LECTIN-LIKE"/>
    <property type="match status" value="1"/>
</dbReference>